<dbReference type="InterPro" id="IPR043451">
    <property type="entry name" value="Myocardin-like"/>
</dbReference>
<feature type="non-terminal residue" evidence="3">
    <location>
        <position position="1"/>
    </location>
</feature>
<dbReference type="PANTHER" id="PTHR22793:SF12">
    <property type="entry name" value="MYOCARDIN-RELATED TRANSCRIPTION FACTOR, ISOFORM H"/>
    <property type="match status" value="1"/>
</dbReference>
<gene>
    <name evidence="3" type="primary">LOC106477111</name>
</gene>
<keyword evidence="2" id="KW-1185">Reference proteome</keyword>
<evidence type="ECO:0000313" key="3">
    <source>
        <dbReference type="RefSeq" id="XP_013793162.1"/>
    </source>
</evidence>
<feature type="compositionally biased region" description="Low complexity" evidence="1">
    <location>
        <begin position="312"/>
        <end position="328"/>
    </location>
</feature>
<dbReference type="Proteomes" id="UP000694941">
    <property type="component" value="Unplaced"/>
</dbReference>
<dbReference type="PANTHER" id="PTHR22793">
    <property type="entry name" value="MYOCARDIN-RELATED TRANSCRIPTION FACTOR-RELATED"/>
    <property type="match status" value="1"/>
</dbReference>
<sequence>SQFQLQQHQNFLQNQSSSQIEQVDLSRQSNSQNVSHSTPTFTTVATASTIATSETKPNQRQLLQQHLQQKIQRQQQQLGASNLSNAVLSAAVKANLATFLHTVSTSTTSVIEKPAASHTVSPSCTSTTTSVQQSVVSFPSTFPNVTAVVLCPSTSVMSDPVLTTAKPRANSLPNGLIDKRKMSLPTVDTRLTSKPSPSKKNSEPPPDYNEATKQLNKSKQNHSYSAIINNNFHSGPKSFQSQAVDDVLDILIKNGELPPSAAQEPYISTVLQSLGKSHPSTFAVVTTSSAVSMVTIPPSLLSQETSPVQCHPTTASPPTVSSTTSPPSTVLNETGHNVNPSLDFDLHLDLDGFGGMELDGLGLGEEHKMDPDDCYIQQSAQIATQPNVTLHDPEMDTELTEWLDSVMPVTSTVIPSITQSLFSGPNDHDPLLSTMCNSHDPFEEMDCKTPTLMWDFAT</sequence>
<protein>
    <submittedName>
        <fullName evidence="3">Uncharacterized protein DDB_G0271670-like</fullName>
    </submittedName>
</protein>
<feature type="region of interest" description="Disordered" evidence="1">
    <location>
        <begin position="167"/>
        <end position="220"/>
    </location>
</feature>
<feature type="compositionally biased region" description="Polar residues" evidence="1">
    <location>
        <begin position="25"/>
        <end position="36"/>
    </location>
</feature>
<feature type="region of interest" description="Disordered" evidence="1">
    <location>
        <begin position="14"/>
        <end position="40"/>
    </location>
</feature>
<proteinExistence type="predicted"/>
<name>A0ABM1C2Q9_LIMPO</name>
<evidence type="ECO:0000313" key="2">
    <source>
        <dbReference type="Proteomes" id="UP000694941"/>
    </source>
</evidence>
<feature type="region of interest" description="Disordered" evidence="1">
    <location>
        <begin position="303"/>
        <end position="328"/>
    </location>
</feature>
<feature type="compositionally biased region" description="Polar residues" evidence="1">
    <location>
        <begin position="211"/>
        <end position="220"/>
    </location>
</feature>
<organism evidence="2 3">
    <name type="scientific">Limulus polyphemus</name>
    <name type="common">Atlantic horseshoe crab</name>
    <dbReference type="NCBI Taxonomy" id="6850"/>
    <lineage>
        <taxon>Eukaryota</taxon>
        <taxon>Metazoa</taxon>
        <taxon>Ecdysozoa</taxon>
        <taxon>Arthropoda</taxon>
        <taxon>Chelicerata</taxon>
        <taxon>Merostomata</taxon>
        <taxon>Xiphosura</taxon>
        <taxon>Limulidae</taxon>
        <taxon>Limulus</taxon>
    </lineage>
</organism>
<accession>A0ABM1C2Q9</accession>
<evidence type="ECO:0000256" key="1">
    <source>
        <dbReference type="SAM" id="MobiDB-lite"/>
    </source>
</evidence>
<dbReference type="RefSeq" id="XP_013793162.1">
    <property type="nucleotide sequence ID" value="XM_013937708.2"/>
</dbReference>
<reference evidence="3" key="1">
    <citation type="submission" date="2025-08" db="UniProtKB">
        <authorList>
            <consortium name="RefSeq"/>
        </authorList>
    </citation>
    <scope>IDENTIFICATION</scope>
    <source>
        <tissue evidence="3">Muscle</tissue>
    </source>
</reference>
<dbReference type="GeneID" id="106477111"/>